<dbReference type="Proteomes" id="UP000235965">
    <property type="component" value="Unassembled WGS sequence"/>
</dbReference>
<keyword evidence="9" id="KW-0325">Glycoprotein</keyword>
<evidence type="ECO:0000256" key="1">
    <source>
        <dbReference type="ARBA" id="ARBA00004651"/>
    </source>
</evidence>
<dbReference type="GO" id="GO:0015276">
    <property type="term" value="F:ligand-gated monoatomic ion channel activity"/>
    <property type="evidence" value="ECO:0007669"/>
    <property type="project" value="InterPro"/>
</dbReference>
<feature type="domain" description="Ionotropic receptor 75a N-terminal" evidence="14">
    <location>
        <begin position="124"/>
        <end position="246"/>
    </location>
</feature>
<evidence type="ECO:0000256" key="11">
    <source>
        <dbReference type="ARBA" id="ARBA00023303"/>
    </source>
</evidence>
<evidence type="ECO:0000256" key="7">
    <source>
        <dbReference type="ARBA" id="ARBA00023136"/>
    </source>
</evidence>
<dbReference type="Gene3D" id="3.40.190.10">
    <property type="entry name" value="Periplasmic binding protein-like II"/>
    <property type="match status" value="2"/>
</dbReference>
<evidence type="ECO:0000256" key="2">
    <source>
        <dbReference type="ARBA" id="ARBA00022448"/>
    </source>
</evidence>
<evidence type="ECO:0000256" key="8">
    <source>
        <dbReference type="ARBA" id="ARBA00023170"/>
    </source>
</evidence>
<dbReference type="AlphaFoldDB" id="A0A2J7PEF8"/>
<evidence type="ECO:0000256" key="9">
    <source>
        <dbReference type="ARBA" id="ARBA00023180"/>
    </source>
</evidence>
<dbReference type="PANTHER" id="PTHR42643:SF24">
    <property type="entry name" value="IONOTROPIC RECEPTOR 60A"/>
    <property type="match status" value="1"/>
</dbReference>
<evidence type="ECO:0000313" key="15">
    <source>
        <dbReference type="EMBL" id="PNF14715.1"/>
    </source>
</evidence>
<keyword evidence="10" id="KW-1071">Ligand-gated ion channel</keyword>
<evidence type="ECO:0000256" key="3">
    <source>
        <dbReference type="ARBA" id="ARBA00022475"/>
    </source>
</evidence>
<proteinExistence type="predicted"/>
<dbReference type="STRING" id="105785.A0A2J7PEF8"/>
<name>A0A2J7PEF8_9NEOP</name>
<comment type="caution">
    <text evidence="15">The sequence shown here is derived from an EMBL/GenBank/DDBJ whole genome shotgun (WGS) entry which is preliminary data.</text>
</comment>
<reference evidence="15 16" key="1">
    <citation type="submission" date="2017-12" db="EMBL/GenBank/DDBJ databases">
        <title>Hemimetabolous genomes reveal molecular basis of termite eusociality.</title>
        <authorList>
            <person name="Harrison M.C."/>
            <person name="Jongepier E."/>
            <person name="Robertson H.M."/>
            <person name="Arning N."/>
            <person name="Bitard-Feildel T."/>
            <person name="Chao H."/>
            <person name="Childers C.P."/>
            <person name="Dinh H."/>
            <person name="Doddapaneni H."/>
            <person name="Dugan S."/>
            <person name="Gowin J."/>
            <person name="Greiner C."/>
            <person name="Han Y."/>
            <person name="Hu H."/>
            <person name="Hughes D.S.T."/>
            <person name="Huylmans A.-K."/>
            <person name="Kemena C."/>
            <person name="Kremer L.P.M."/>
            <person name="Lee S.L."/>
            <person name="Lopez-Ezquerra A."/>
            <person name="Mallet L."/>
            <person name="Monroy-Kuhn J.M."/>
            <person name="Moser A."/>
            <person name="Murali S.C."/>
            <person name="Muzny D.M."/>
            <person name="Otani S."/>
            <person name="Piulachs M.-D."/>
            <person name="Poelchau M."/>
            <person name="Qu J."/>
            <person name="Schaub F."/>
            <person name="Wada-Katsumata A."/>
            <person name="Worley K.C."/>
            <person name="Xie Q."/>
            <person name="Ylla G."/>
            <person name="Poulsen M."/>
            <person name="Gibbs R.A."/>
            <person name="Schal C."/>
            <person name="Richards S."/>
            <person name="Belles X."/>
            <person name="Korb J."/>
            <person name="Bornberg-Bauer E."/>
        </authorList>
    </citation>
    <scope>NUCLEOTIDE SEQUENCE [LARGE SCALE GENOMIC DNA]</scope>
    <source>
        <tissue evidence="15">Whole body</tissue>
    </source>
</reference>
<keyword evidence="11" id="KW-0407">Ion channel</keyword>
<dbReference type="InterPro" id="IPR057074">
    <property type="entry name" value="IR75A_N"/>
</dbReference>
<keyword evidence="8" id="KW-0675">Receptor</keyword>
<evidence type="ECO:0000256" key="6">
    <source>
        <dbReference type="ARBA" id="ARBA00023065"/>
    </source>
</evidence>
<feature type="domain" description="Ionotropic glutamate receptor L-glutamate and glycine-binding" evidence="13">
    <location>
        <begin position="351"/>
        <end position="411"/>
    </location>
</feature>
<accession>A0A2J7PEF8</accession>
<protein>
    <submittedName>
        <fullName evidence="15">Uncharacterized protein</fullName>
    </submittedName>
</protein>
<dbReference type="InterPro" id="IPR019594">
    <property type="entry name" value="Glu/Gly-bd"/>
</dbReference>
<dbReference type="InParanoid" id="A0A2J7PEF8"/>
<keyword evidence="6" id="KW-0406">Ion transport</keyword>
<keyword evidence="4 12" id="KW-0812">Transmembrane</keyword>
<keyword evidence="2" id="KW-0813">Transport</keyword>
<evidence type="ECO:0000256" key="5">
    <source>
        <dbReference type="ARBA" id="ARBA00022989"/>
    </source>
</evidence>
<dbReference type="SUPFAM" id="SSF53850">
    <property type="entry name" value="Periplasmic binding protein-like II"/>
    <property type="match status" value="1"/>
</dbReference>
<evidence type="ECO:0000256" key="12">
    <source>
        <dbReference type="SAM" id="Phobius"/>
    </source>
</evidence>
<dbReference type="OrthoDB" id="8182981at2759"/>
<dbReference type="Pfam" id="PF10613">
    <property type="entry name" value="Lig_chan-Glu_bd"/>
    <property type="match status" value="1"/>
</dbReference>
<sequence length="610" mass="68821">MIGFYNPGIPFRGPCIAVMSGVEDKPPFDSRDMGPLLMQFVAYMLSLSAASYQHSYKATAAGVVAHVGAHFRSTCVFLYYNQETRSMGNLELLLQTQKALTRRHLSSAIIPLDQLFVRRHLRCRSSRPLYVLISSDSATGSALLKASSSVHLSKAVWILLSSFEETDTKPMDDYFRGIYIPLDCEFLVAHRQNNDVIISEVYNLNRDLPLSRNYFGTWRQDVGLALTNISFFERRNDLQGIVMKVASMTDPPMSVVRKTDNTLILGGFFGEVWHSLEQRMNFTQLRVCCGGALSLTRGRVCRLQLLLTLDSVVILGFESRVTRDHVLLCQIRDFPFRRLLGLTGLRWRSDCYIPEDRAWGSLTQDGSWNGMMGMILRGEAEISVAEFAMTVLRTRVVDFTVPLFDTRCTLLSLFLPTGFPFLLPPEYNLLLPQTRFYSQRVLYLVAQLTALTVYTAYAAFLISFLTVQKFSLPFNSLRELIDIGSYRLGVLANSAHIDDFKNATDALMKEVYAKLIAPEEDHLPISIEEGMQRVCDIDNYAFMTTLEVALGLQNKITCKLSSVLGASIPESLTMTIAKRSPYRGLINYKWVPRPSVCPSVSFISETSERN</sequence>
<evidence type="ECO:0000313" key="16">
    <source>
        <dbReference type="Proteomes" id="UP000235965"/>
    </source>
</evidence>
<keyword evidence="3" id="KW-1003">Cell membrane</keyword>
<comment type="subcellular location">
    <subcellularLocation>
        <location evidence="1">Cell membrane</location>
        <topology evidence="1">Multi-pass membrane protein</topology>
    </subcellularLocation>
</comment>
<evidence type="ECO:0000256" key="4">
    <source>
        <dbReference type="ARBA" id="ARBA00022692"/>
    </source>
</evidence>
<evidence type="ECO:0000259" key="13">
    <source>
        <dbReference type="Pfam" id="PF10613"/>
    </source>
</evidence>
<dbReference type="EMBL" id="NEVH01026098">
    <property type="protein sequence ID" value="PNF14715.1"/>
    <property type="molecule type" value="Genomic_DNA"/>
</dbReference>
<dbReference type="PANTHER" id="PTHR42643">
    <property type="entry name" value="IONOTROPIC RECEPTOR 20A-RELATED"/>
    <property type="match status" value="1"/>
</dbReference>
<evidence type="ECO:0000259" key="14">
    <source>
        <dbReference type="Pfam" id="PF24576"/>
    </source>
</evidence>
<dbReference type="GO" id="GO:0005886">
    <property type="term" value="C:plasma membrane"/>
    <property type="evidence" value="ECO:0007669"/>
    <property type="project" value="UniProtKB-SubCell"/>
</dbReference>
<evidence type="ECO:0000256" key="10">
    <source>
        <dbReference type="ARBA" id="ARBA00023286"/>
    </source>
</evidence>
<dbReference type="InterPro" id="IPR052192">
    <property type="entry name" value="Insect_Ionotropic_Sensory_Rcpt"/>
</dbReference>
<keyword evidence="7 12" id="KW-0472">Membrane</keyword>
<keyword evidence="16" id="KW-1185">Reference proteome</keyword>
<feature type="transmembrane region" description="Helical" evidence="12">
    <location>
        <begin position="441"/>
        <end position="467"/>
    </location>
</feature>
<organism evidence="15 16">
    <name type="scientific">Cryptotermes secundus</name>
    <dbReference type="NCBI Taxonomy" id="105785"/>
    <lineage>
        <taxon>Eukaryota</taxon>
        <taxon>Metazoa</taxon>
        <taxon>Ecdysozoa</taxon>
        <taxon>Arthropoda</taxon>
        <taxon>Hexapoda</taxon>
        <taxon>Insecta</taxon>
        <taxon>Pterygota</taxon>
        <taxon>Neoptera</taxon>
        <taxon>Polyneoptera</taxon>
        <taxon>Dictyoptera</taxon>
        <taxon>Blattodea</taxon>
        <taxon>Blattoidea</taxon>
        <taxon>Termitoidae</taxon>
        <taxon>Kalotermitidae</taxon>
        <taxon>Cryptotermitinae</taxon>
        <taxon>Cryptotermes</taxon>
    </lineage>
</organism>
<dbReference type="Pfam" id="PF24576">
    <property type="entry name" value="IR75A_N"/>
    <property type="match status" value="1"/>
</dbReference>
<gene>
    <name evidence="15" type="ORF">B7P43_G09343</name>
</gene>
<keyword evidence="5 12" id="KW-1133">Transmembrane helix</keyword>